<evidence type="ECO:0000313" key="1">
    <source>
        <dbReference type="EMBL" id="GEU42842.1"/>
    </source>
</evidence>
<name>A0A6L2K215_TANCI</name>
<proteinExistence type="predicted"/>
<sequence length="168" mass="19026">MAPLLPRDQRHLWLRYEVEGYTEDIVHNFEQILETIFGRLVNRVHVLDFAGLTEGMRQTLAGRLRMVYTEDNEGQKLFTSHTWRRLFEMRGPYDDGRKNGTRLSRGHSIRRLAAHFGLVALGPKRQPNAATGALEATEDAPAVDDDALVDPTLMQAPPPPHASTRTMP</sequence>
<comment type="caution">
    <text evidence="1">The sequence shown here is derived from an EMBL/GenBank/DDBJ whole genome shotgun (WGS) entry which is preliminary data.</text>
</comment>
<dbReference type="AlphaFoldDB" id="A0A6L2K215"/>
<reference evidence="1" key="1">
    <citation type="journal article" date="2019" name="Sci. Rep.">
        <title>Draft genome of Tanacetum cinerariifolium, the natural source of mosquito coil.</title>
        <authorList>
            <person name="Yamashiro T."/>
            <person name="Shiraishi A."/>
            <person name="Satake H."/>
            <person name="Nakayama K."/>
        </authorList>
    </citation>
    <scope>NUCLEOTIDE SEQUENCE</scope>
</reference>
<organism evidence="1">
    <name type="scientific">Tanacetum cinerariifolium</name>
    <name type="common">Dalmatian daisy</name>
    <name type="synonym">Chrysanthemum cinerariifolium</name>
    <dbReference type="NCBI Taxonomy" id="118510"/>
    <lineage>
        <taxon>Eukaryota</taxon>
        <taxon>Viridiplantae</taxon>
        <taxon>Streptophyta</taxon>
        <taxon>Embryophyta</taxon>
        <taxon>Tracheophyta</taxon>
        <taxon>Spermatophyta</taxon>
        <taxon>Magnoliopsida</taxon>
        <taxon>eudicotyledons</taxon>
        <taxon>Gunneridae</taxon>
        <taxon>Pentapetalae</taxon>
        <taxon>asterids</taxon>
        <taxon>campanulids</taxon>
        <taxon>Asterales</taxon>
        <taxon>Asteraceae</taxon>
        <taxon>Asteroideae</taxon>
        <taxon>Anthemideae</taxon>
        <taxon>Anthemidinae</taxon>
        <taxon>Tanacetum</taxon>
    </lineage>
</organism>
<dbReference type="EMBL" id="BKCJ010001623">
    <property type="protein sequence ID" value="GEU42842.1"/>
    <property type="molecule type" value="Genomic_DNA"/>
</dbReference>
<gene>
    <name evidence="1" type="ORF">Tci_014820</name>
</gene>
<accession>A0A6L2K215</accession>
<protein>
    <submittedName>
        <fullName evidence="1">Uncharacterized protein</fullName>
    </submittedName>
</protein>